<dbReference type="PANTHER" id="PTHR43741">
    <property type="entry name" value="FMN-DEPENDENT NADH-AZOREDUCTASE 1"/>
    <property type="match status" value="1"/>
</dbReference>
<organism evidence="3 4">
    <name type="scientific">Flavobacterium taihuense</name>
    <dbReference type="NCBI Taxonomy" id="2857508"/>
    <lineage>
        <taxon>Bacteria</taxon>
        <taxon>Pseudomonadati</taxon>
        <taxon>Bacteroidota</taxon>
        <taxon>Flavobacteriia</taxon>
        <taxon>Flavobacteriales</taxon>
        <taxon>Flavobacteriaceae</taxon>
        <taxon>Flavobacterium</taxon>
    </lineage>
</organism>
<feature type="binding site" evidence="1">
    <location>
        <begin position="16"/>
        <end position="18"/>
    </location>
    <ligand>
        <name>FMN</name>
        <dbReference type="ChEBI" id="CHEBI:58210"/>
    </ligand>
</feature>
<sequence length="211" mass="23591">MKKLLHIISSPRGESSDSEKIAAAFLKQYKETNPDAQIDTLNLWTHKIPSFDGNKATAKMTFFGTGTLEGEIKTAWDQVVEVTNRFTAADEYLITVPMWNGGIPWVLKHYIDTITQPGLTFGFGAEGYFPLLKDKKACVILTSGVYSPALPKPFGLDFQASYMDWWLEFVGVSEIHSVKLLSNVLSQNQSKDKEEANKQAAEIVKNHFAQI</sequence>
<comment type="catalytic activity">
    <reaction evidence="1">
        <text>N,N-dimethyl-1,4-phenylenediamine + anthranilate + 2 NAD(+) = 2-(4-dimethylaminophenyl)diazenylbenzoate + 2 NADH + 2 H(+)</text>
        <dbReference type="Rhea" id="RHEA:55872"/>
        <dbReference type="ChEBI" id="CHEBI:15378"/>
        <dbReference type="ChEBI" id="CHEBI:15783"/>
        <dbReference type="ChEBI" id="CHEBI:16567"/>
        <dbReference type="ChEBI" id="CHEBI:57540"/>
        <dbReference type="ChEBI" id="CHEBI:57945"/>
        <dbReference type="ChEBI" id="CHEBI:71579"/>
        <dbReference type="EC" id="1.7.1.17"/>
    </reaction>
</comment>
<comment type="caution">
    <text evidence="1">Lacks conserved residue(s) required for the propagation of feature annotation.</text>
</comment>
<reference evidence="3 4" key="1">
    <citation type="submission" date="2021-07" db="EMBL/GenBank/DDBJ databases">
        <title>Flavobacterium sp. nov. isolated from sediment on the Taihu Lake.</title>
        <authorList>
            <person name="Qu J.-H."/>
        </authorList>
    </citation>
    <scope>NUCLEOTIDE SEQUENCE [LARGE SCALE GENOMIC DNA]</scope>
    <source>
        <strain evidence="3 4">NAS39</strain>
    </source>
</reference>
<evidence type="ECO:0000313" key="4">
    <source>
        <dbReference type="Proteomes" id="UP000812031"/>
    </source>
</evidence>
<dbReference type="Pfam" id="PF02525">
    <property type="entry name" value="Flavodoxin_2"/>
    <property type="match status" value="1"/>
</dbReference>
<dbReference type="Proteomes" id="UP000812031">
    <property type="component" value="Unassembled WGS sequence"/>
</dbReference>
<keyword evidence="1" id="KW-0288">FMN</keyword>
<feature type="binding site" evidence="1">
    <location>
        <position position="10"/>
    </location>
    <ligand>
        <name>FMN</name>
        <dbReference type="ChEBI" id="CHEBI:58210"/>
    </ligand>
</feature>
<name>A0ABS6XVD2_9FLAO</name>
<dbReference type="HAMAP" id="MF_01216">
    <property type="entry name" value="Azoreductase_type1"/>
    <property type="match status" value="1"/>
</dbReference>
<comment type="similarity">
    <text evidence="1">Belongs to the azoreductase type 1 family.</text>
</comment>
<evidence type="ECO:0000259" key="2">
    <source>
        <dbReference type="Pfam" id="PF02525"/>
    </source>
</evidence>
<comment type="function">
    <text evidence="1">Quinone reductase that provides resistance to thiol-specific stress caused by electrophilic quinones.</text>
</comment>
<dbReference type="PANTHER" id="PTHR43741:SF4">
    <property type="entry name" value="FMN-DEPENDENT NADH:QUINONE OXIDOREDUCTASE"/>
    <property type="match status" value="1"/>
</dbReference>
<keyword evidence="1" id="KW-0285">Flavoprotein</keyword>
<dbReference type="EMBL" id="JAHWYN010000006">
    <property type="protein sequence ID" value="MBW4360644.1"/>
    <property type="molecule type" value="Genomic_DNA"/>
</dbReference>
<keyword evidence="1" id="KW-0520">NAD</keyword>
<comment type="caution">
    <text evidence="3">The sequence shown here is derived from an EMBL/GenBank/DDBJ whole genome shotgun (WGS) entry which is preliminary data.</text>
</comment>
<protein>
    <recommendedName>
        <fullName evidence="1">FMN dependent NADH:quinone oxidoreductase</fullName>
        <ecNumber evidence="1">1.6.5.-</ecNumber>
    </recommendedName>
    <alternativeName>
        <fullName evidence="1">Azo-dye reductase</fullName>
    </alternativeName>
    <alternativeName>
        <fullName evidence="1">FMN-dependent NADH-azo compound oxidoreductase</fullName>
    </alternativeName>
    <alternativeName>
        <fullName evidence="1">FMN-dependent NADH-azoreductase</fullName>
        <ecNumber evidence="1">1.7.1.17</ecNumber>
    </alternativeName>
</protein>
<dbReference type="InterPro" id="IPR023048">
    <property type="entry name" value="NADH:quinone_OxRdtase_FMN_depd"/>
</dbReference>
<evidence type="ECO:0000256" key="1">
    <source>
        <dbReference type="HAMAP-Rule" id="MF_01216"/>
    </source>
</evidence>
<keyword evidence="4" id="KW-1185">Reference proteome</keyword>
<dbReference type="RefSeq" id="WP_219317123.1">
    <property type="nucleotide sequence ID" value="NZ_JAHWYN010000006.1"/>
</dbReference>
<comment type="cofactor">
    <cofactor evidence="1">
        <name>FMN</name>
        <dbReference type="ChEBI" id="CHEBI:58210"/>
    </cofactor>
    <text evidence="1">Binds 1 FMN per subunit.</text>
</comment>
<proteinExistence type="inferred from homology"/>
<dbReference type="InterPro" id="IPR003680">
    <property type="entry name" value="Flavodoxin_fold"/>
</dbReference>
<evidence type="ECO:0000313" key="3">
    <source>
        <dbReference type="EMBL" id="MBW4360644.1"/>
    </source>
</evidence>
<comment type="function">
    <text evidence="1">Also exhibits azoreductase activity. Catalyzes the reductive cleavage of the azo bond in aromatic azo compounds to the corresponding amines.</text>
</comment>
<dbReference type="EC" id="1.7.1.17" evidence="1"/>
<dbReference type="InterPro" id="IPR050104">
    <property type="entry name" value="FMN-dep_NADH:Q_OxRdtase_AzoR1"/>
</dbReference>
<keyword evidence="1" id="KW-0560">Oxidoreductase</keyword>
<comment type="subunit">
    <text evidence="1">Homodimer.</text>
</comment>
<dbReference type="EC" id="1.6.5.-" evidence="1"/>
<accession>A0ABS6XVD2</accession>
<gene>
    <name evidence="1" type="primary">azoR</name>
    <name evidence="3" type="ORF">KZH69_09135</name>
</gene>
<feature type="domain" description="Flavodoxin-like fold" evidence="2">
    <location>
        <begin position="2"/>
        <end position="202"/>
    </location>
</feature>
<comment type="catalytic activity">
    <reaction evidence="1">
        <text>2 a quinone + NADH + H(+) = 2 a 1,4-benzosemiquinone + NAD(+)</text>
        <dbReference type="Rhea" id="RHEA:65952"/>
        <dbReference type="ChEBI" id="CHEBI:15378"/>
        <dbReference type="ChEBI" id="CHEBI:57540"/>
        <dbReference type="ChEBI" id="CHEBI:57945"/>
        <dbReference type="ChEBI" id="CHEBI:132124"/>
        <dbReference type="ChEBI" id="CHEBI:134225"/>
    </reaction>
</comment>